<accession>A0A2M8PB61</accession>
<comment type="caution">
    <text evidence="1">The sequence shown here is derived from an EMBL/GenBank/DDBJ whole genome shotgun (WGS) entry which is preliminary data.</text>
</comment>
<evidence type="ECO:0008006" key="3">
    <source>
        <dbReference type="Google" id="ProtNLM"/>
    </source>
</evidence>
<sequence>RAVAVIFIAFVLIEVLLRAAFNLFPAGIRAELFMVRRVPWSVHPMVPPAPGTIYDHPYRHVPYQVDRVTQFRVAPDLENHEVYWGDAYFHVNTVRVWEGHIAGFRSKPIGYPLNVMVFGDESTFCWTEFDDCWVTQFAERYGTWFNAGVPGTGTTGQFGLIEQIAPPTKPRLVVWAWYANDLRDSYRHDVSKSGTAPFYYYLPLVNPSPKPSGASAMFMSVRLIERALGLNNDPAYEMVNVGNRSIRIPSTSRPHPFSLSWAPNRYGLYRAQELFDKARQFVRETFGAELLIVLIPSKEEAYAKALSARFGQDYIDSISAARRELIAYLESKGHRYIDALPALQAAVERGESVYYSVAEYLDPSGNRVLAQLVGEYIDRENLLSTP</sequence>
<dbReference type="EMBL" id="PGTM01000272">
    <property type="protein sequence ID" value="PJF34781.1"/>
    <property type="molecule type" value="Genomic_DNA"/>
</dbReference>
<name>A0A2M8PB61_9CHLR</name>
<dbReference type="SUPFAM" id="SSF52266">
    <property type="entry name" value="SGNH hydrolase"/>
    <property type="match status" value="1"/>
</dbReference>
<reference evidence="1 2" key="1">
    <citation type="submission" date="2017-11" db="EMBL/GenBank/DDBJ databases">
        <title>Evolution of Phototrophy in the Chloroflexi Phylum Driven by Horizontal Gene Transfer.</title>
        <authorList>
            <person name="Ward L.M."/>
            <person name="Hemp J."/>
            <person name="Shih P.M."/>
            <person name="Mcglynn S.E."/>
            <person name="Fischer W."/>
        </authorList>
    </citation>
    <scope>NUCLEOTIDE SEQUENCE [LARGE SCALE GENOMIC DNA]</scope>
    <source>
        <strain evidence="1">JP3_13</strain>
    </source>
</reference>
<dbReference type="InterPro" id="IPR036514">
    <property type="entry name" value="SGNH_hydro_sf"/>
</dbReference>
<gene>
    <name evidence="1" type="ORF">CUN49_13900</name>
</gene>
<evidence type="ECO:0000313" key="2">
    <source>
        <dbReference type="Proteomes" id="UP000229681"/>
    </source>
</evidence>
<dbReference type="Proteomes" id="UP000229681">
    <property type="component" value="Unassembled WGS sequence"/>
</dbReference>
<evidence type="ECO:0000313" key="1">
    <source>
        <dbReference type="EMBL" id="PJF34781.1"/>
    </source>
</evidence>
<feature type="non-terminal residue" evidence="1">
    <location>
        <position position="1"/>
    </location>
</feature>
<dbReference type="Gene3D" id="3.40.50.1110">
    <property type="entry name" value="SGNH hydrolase"/>
    <property type="match status" value="1"/>
</dbReference>
<organism evidence="1 2">
    <name type="scientific">Candidatus Thermofonsia Clade 1 bacterium</name>
    <dbReference type="NCBI Taxonomy" id="2364210"/>
    <lineage>
        <taxon>Bacteria</taxon>
        <taxon>Bacillati</taxon>
        <taxon>Chloroflexota</taxon>
        <taxon>Candidatus Thermofontia</taxon>
        <taxon>Candidatus Thermofonsia Clade 1</taxon>
    </lineage>
</organism>
<proteinExistence type="predicted"/>
<protein>
    <recommendedName>
        <fullName evidence="3">SGNH/GDSL hydrolase family protein</fullName>
    </recommendedName>
</protein>
<dbReference type="AlphaFoldDB" id="A0A2M8PB61"/>